<sequence length="174" mass="18922">MYLIQLKGYLAEAEGYSSDPGEELEPTDVFQLSVGRRTSTDSSDTGCCLTPPPPSLPISYSSSSNQMHLTDHSRQSSMEQNQRKNQQHQLLHLTHCHRSKDMVYRTHQGSTASPDACGNSGKGMQLGNDTSFLVRPEVTAASGLLSSTDSGSLNNRRFFQQSGFTDSAVAHPIG</sequence>
<dbReference type="EMBL" id="CAAALY010254131">
    <property type="protein sequence ID" value="VEL37143.1"/>
    <property type="molecule type" value="Genomic_DNA"/>
</dbReference>
<accession>A0A448XHZ4</accession>
<protein>
    <submittedName>
        <fullName evidence="2">Uncharacterized protein</fullName>
    </submittedName>
</protein>
<organism evidence="2 3">
    <name type="scientific">Protopolystoma xenopodis</name>
    <dbReference type="NCBI Taxonomy" id="117903"/>
    <lineage>
        <taxon>Eukaryota</taxon>
        <taxon>Metazoa</taxon>
        <taxon>Spiralia</taxon>
        <taxon>Lophotrochozoa</taxon>
        <taxon>Platyhelminthes</taxon>
        <taxon>Monogenea</taxon>
        <taxon>Polyopisthocotylea</taxon>
        <taxon>Polystomatidea</taxon>
        <taxon>Polystomatidae</taxon>
        <taxon>Protopolystoma</taxon>
    </lineage>
</organism>
<reference evidence="2" key="1">
    <citation type="submission" date="2018-11" db="EMBL/GenBank/DDBJ databases">
        <authorList>
            <consortium name="Pathogen Informatics"/>
        </authorList>
    </citation>
    <scope>NUCLEOTIDE SEQUENCE</scope>
</reference>
<comment type="caution">
    <text evidence="2">The sequence shown here is derived from an EMBL/GenBank/DDBJ whole genome shotgun (WGS) entry which is preliminary data.</text>
</comment>
<feature type="region of interest" description="Disordered" evidence="1">
    <location>
        <begin position="36"/>
        <end position="88"/>
    </location>
</feature>
<feature type="compositionally biased region" description="Polar residues" evidence="1">
    <location>
        <begin position="36"/>
        <end position="45"/>
    </location>
</feature>
<feature type="compositionally biased region" description="Polar residues" evidence="1">
    <location>
        <begin position="75"/>
        <end position="84"/>
    </location>
</feature>
<dbReference type="Proteomes" id="UP000784294">
    <property type="component" value="Unassembled WGS sequence"/>
</dbReference>
<name>A0A448XHZ4_9PLAT</name>
<gene>
    <name evidence="2" type="ORF">PXEA_LOCUS30583</name>
</gene>
<evidence type="ECO:0000256" key="1">
    <source>
        <dbReference type="SAM" id="MobiDB-lite"/>
    </source>
</evidence>
<evidence type="ECO:0000313" key="3">
    <source>
        <dbReference type="Proteomes" id="UP000784294"/>
    </source>
</evidence>
<proteinExistence type="predicted"/>
<evidence type="ECO:0000313" key="2">
    <source>
        <dbReference type="EMBL" id="VEL37143.1"/>
    </source>
</evidence>
<keyword evidence="3" id="KW-1185">Reference proteome</keyword>
<dbReference type="AlphaFoldDB" id="A0A448XHZ4"/>